<comment type="caution">
    <text evidence="2">The sequence shown here is derived from an EMBL/GenBank/DDBJ whole genome shotgun (WGS) entry which is preliminary data.</text>
</comment>
<keyword evidence="3" id="KW-1185">Reference proteome</keyword>
<feature type="transmembrane region" description="Helical" evidence="1">
    <location>
        <begin position="122"/>
        <end position="147"/>
    </location>
</feature>
<proteinExistence type="predicted"/>
<feature type="transmembrane region" description="Helical" evidence="1">
    <location>
        <begin position="20"/>
        <end position="44"/>
    </location>
</feature>
<dbReference type="Proteomes" id="UP000254869">
    <property type="component" value="Unassembled WGS sequence"/>
</dbReference>
<sequence length="163" mass="16953">MAYPYDYGGPEPKPGAGTAITAGLLALLDGIFLALVTGGAAIAYSEERRESAVGSDDAGIALSMGLGAGPAAILLFIGAILLFARRRAGRALLIGTPLFAMLYMSGWMIYGSVRWGVHTSDLPSMAAVLSVFVAVQALVLCFAILGSTGRWVAAGRRPPQPYY</sequence>
<dbReference type="RefSeq" id="WP_068008588.1">
    <property type="nucleotide sequence ID" value="NZ_QQBC01000013.1"/>
</dbReference>
<accession>A0A370HUR7</accession>
<feature type="transmembrane region" description="Helical" evidence="1">
    <location>
        <begin position="91"/>
        <end position="110"/>
    </location>
</feature>
<protein>
    <submittedName>
        <fullName evidence="2">Uncharacterized protein</fullName>
    </submittedName>
</protein>
<feature type="transmembrane region" description="Helical" evidence="1">
    <location>
        <begin position="64"/>
        <end position="84"/>
    </location>
</feature>
<keyword evidence="1" id="KW-1133">Transmembrane helix</keyword>
<name>A0A370HUR7_9NOCA</name>
<dbReference type="AlphaFoldDB" id="A0A370HUR7"/>
<reference evidence="2 3" key="1">
    <citation type="submission" date="2018-07" db="EMBL/GenBank/DDBJ databases">
        <title>Genomic Encyclopedia of Type Strains, Phase IV (KMG-IV): sequencing the most valuable type-strain genomes for metagenomic binning, comparative biology and taxonomic classification.</title>
        <authorList>
            <person name="Goeker M."/>
        </authorList>
    </citation>
    <scope>NUCLEOTIDE SEQUENCE [LARGE SCALE GENOMIC DNA]</scope>
    <source>
        <strain evidence="2 3">DSM 44290</strain>
    </source>
</reference>
<dbReference type="EMBL" id="QQBC01000013">
    <property type="protein sequence ID" value="RDI61691.1"/>
    <property type="molecule type" value="Genomic_DNA"/>
</dbReference>
<gene>
    <name evidence="2" type="ORF">DFR76_113193</name>
</gene>
<dbReference type="STRING" id="1210086.GCA_001613105_07601"/>
<evidence type="ECO:0000313" key="2">
    <source>
        <dbReference type="EMBL" id="RDI61691.1"/>
    </source>
</evidence>
<keyword evidence="1" id="KW-0472">Membrane</keyword>
<organism evidence="2 3">
    <name type="scientific">Nocardia pseudobrasiliensis</name>
    <dbReference type="NCBI Taxonomy" id="45979"/>
    <lineage>
        <taxon>Bacteria</taxon>
        <taxon>Bacillati</taxon>
        <taxon>Actinomycetota</taxon>
        <taxon>Actinomycetes</taxon>
        <taxon>Mycobacteriales</taxon>
        <taxon>Nocardiaceae</taxon>
        <taxon>Nocardia</taxon>
    </lineage>
</organism>
<evidence type="ECO:0000256" key="1">
    <source>
        <dbReference type="SAM" id="Phobius"/>
    </source>
</evidence>
<keyword evidence="1" id="KW-0812">Transmembrane</keyword>
<evidence type="ECO:0000313" key="3">
    <source>
        <dbReference type="Proteomes" id="UP000254869"/>
    </source>
</evidence>